<dbReference type="AlphaFoldDB" id="A0A5B7J2B6"/>
<proteinExistence type="predicted"/>
<dbReference type="EMBL" id="VSRR010084005">
    <property type="protein sequence ID" value="MPC90332.1"/>
    <property type="molecule type" value="Genomic_DNA"/>
</dbReference>
<protein>
    <submittedName>
        <fullName evidence="1">Uncharacterized protein</fullName>
    </submittedName>
</protein>
<dbReference type="Proteomes" id="UP000324222">
    <property type="component" value="Unassembled WGS sequence"/>
</dbReference>
<gene>
    <name evidence="1" type="ORF">E2C01_085310</name>
</gene>
<accession>A0A5B7J2B6</accession>
<sequence length="26" mass="3150">MLRVRKDFCVSWPPTRLPSSLPRIFF</sequence>
<evidence type="ECO:0000313" key="2">
    <source>
        <dbReference type="Proteomes" id="UP000324222"/>
    </source>
</evidence>
<evidence type="ECO:0000313" key="1">
    <source>
        <dbReference type="EMBL" id="MPC90332.1"/>
    </source>
</evidence>
<name>A0A5B7J2B6_PORTR</name>
<organism evidence="1 2">
    <name type="scientific">Portunus trituberculatus</name>
    <name type="common">Swimming crab</name>
    <name type="synonym">Neptunus trituberculatus</name>
    <dbReference type="NCBI Taxonomy" id="210409"/>
    <lineage>
        <taxon>Eukaryota</taxon>
        <taxon>Metazoa</taxon>
        <taxon>Ecdysozoa</taxon>
        <taxon>Arthropoda</taxon>
        <taxon>Crustacea</taxon>
        <taxon>Multicrustacea</taxon>
        <taxon>Malacostraca</taxon>
        <taxon>Eumalacostraca</taxon>
        <taxon>Eucarida</taxon>
        <taxon>Decapoda</taxon>
        <taxon>Pleocyemata</taxon>
        <taxon>Brachyura</taxon>
        <taxon>Eubrachyura</taxon>
        <taxon>Portunoidea</taxon>
        <taxon>Portunidae</taxon>
        <taxon>Portuninae</taxon>
        <taxon>Portunus</taxon>
    </lineage>
</organism>
<keyword evidence="2" id="KW-1185">Reference proteome</keyword>
<comment type="caution">
    <text evidence="1">The sequence shown here is derived from an EMBL/GenBank/DDBJ whole genome shotgun (WGS) entry which is preliminary data.</text>
</comment>
<reference evidence="1 2" key="1">
    <citation type="submission" date="2019-05" db="EMBL/GenBank/DDBJ databases">
        <title>Another draft genome of Portunus trituberculatus and its Hox gene families provides insights of decapod evolution.</title>
        <authorList>
            <person name="Jeong J.-H."/>
            <person name="Song I."/>
            <person name="Kim S."/>
            <person name="Choi T."/>
            <person name="Kim D."/>
            <person name="Ryu S."/>
            <person name="Kim W."/>
        </authorList>
    </citation>
    <scope>NUCLEOTIDE SEQUENCE [LARGE SCALE GENOMIC DNA]</scope>
    <source>
        <tissue evidence="1">Muscle</tissue>
    </source>
</reference>